<dbReference type="GO" id="GO:0019752">
    <property type="term" value="P:carboxylic acid metabolic process"/>
    <property type="evidence" value="ECO:0007669"/>
    <property type="project" value="InterPro"/>
</dbReference>
<dbReference type="EMBL" id="KZ454988">
    <property type="protein sequence ID" value="PKI84944.1"/>
    <property type="molecule type" value="Genomic_DNA"/>
</dbReference>
<dbReference type="SUPFAM" id="SSF53383">
    <property type="entry name" value="PLP-dependent transferases"/>
    <property type="match status" value="1"/>
</dbReference>
<evidence type="ECO:0000256" key="6">
    <source>
        <dbReference type="PIRSR" id="PIRSR602129-50"/>
    </source>
</evidence>
<evidence type="ECO:0000256" key="4">
    <source>
        <dbReference type="ARBA" id="ARBA00022898"/>
    </source>
</evidence>
<name>A0A2N1JEH0_9BASI</name>
<comment type="cofactor">
    <cofactor evidence="1 6 7">
        <name>pyridoxal 5'-phosphate</name>
        <dbReference type="ChEBI" id="CHEBI:597326"/>
    </cofactor>
</comment>
<comment type="similarity">
    <text evidence="2 7">Belongs to the group II decarboxylase family.</text>
</comment>
<dbReference type="PANTHER" id="PTHR45677">
    <property type="entry name" value="GLUTAMATE DECARBOXYLASE-RELATED"/>
    <property type="match status" value="1"/>
</dbReference>
<organism evidence="8 9">
    <name type="scientific">Malassezia vespertilionis</name>
    <dbReference type="NCBI Taxonomy" id="2020962"/>
    <lineage>
        <taxon>Eukaryota</taxon>
        <taxon>Fungi</taxon>
        <taxon>Dikarya</taxon>
        <taxon>Basidiomycota</taxon>
        <taxon>Ustilaginomycotina</taxon>
        <taxon>Malasseziomycetes</taxon>
        <taxon>Malasseziales</taxon>
        <taxon>Malasseziaceae</taxon>
        <taxon>Malassezia</taxon>
    </lineage>
</organism>
<dbReference type="Gene3D" id="3.40.640.10">
    <property type="entry name" value="Type I PLP-dependent aspartate aminotransferase-like (Major domain)"/>
    <property type="match status" value="1"/>
</dbReference>
<dbReference type="Pfam" id="PF00282">
    <property type="entry name" value="Pyridoxal_deC"/>
    <property type="match status" value="1"/>
</dbReference>
<gene>
    <name evidence="8" type="ORF">MVES_000915</name>
</gene>
<evidence type="ECO:0000256" key="2">
    <source>
        <dbReference type="ARBA" id="ARBA00009533"/>
    </source>
</evidence>
<feature type="modified residue" description="N6-(pyridoxal phosphate)lysine" evidence="6">
    <location>
        <position position="315"/>
    </location>
</feature>
<dbReference type="InterPro" id="IPR015424">
    <property type="entry name" value="PyrdxlP-dep_Trfase"/>
</dbReference>
<keyword evidence="9" id="KW-1185">Reference proteome</keyword>
<dbReference type="InterPro" id="IPR002129">
    <property type="entry name" value="PyrdxlP-dep_de-COase"/>
</dbReference>
<dbReference type="InterPro" id="IPR015421">
    <property type="entry name" value="PyrdxlP-dep_Trfase_major"/>
</dbReference>
<dbReference type="AlphaFoldDB" id="A0A2N1JEH0"/>
<keyword evidence="5 7" id="KW-0456">Lyase</keyword>
<evidence type="ECO:0000256" key="1">
    <source>
        <dbReference type="ARBA" id="ARBA00001933"/>
    </source>
</evidence>
<accession>A0A2N1JEH0</accession>
<evidence type="ECO:0000313" key="9">
    <source>
        <dbReference type="Proteomes" id="UP000232875"/>
    </source>
</evidence>
<evidence type="ECO:0000256" key="3">
    <source>
        <dbReference type="ARBA" id="ARBA00022793"/>
    </source>
</evidence>
<reference evidence="8 9" key="1">
    <citation type="submission" date="2017-10" db="EMBL/GenBank/DDBJ databases">
        <title>A novel species of cold-tolerant Malassezia isolated from bats.</title>
        <authorList>
            <person name="Lorch J.M."/>
            <person name="Palmer J.M."/>
            <person name="Vanderwolf K.J."/>
            <person name="Schmidt K.Z."/>
            <person name="Verant M.L."/>
            <person name="Weller T.J."/>
            <person name="Blehert D.S."/>
        </authorList>
    </citation>
    <scope>NUCLEOTIDE SEQUENCE [LARGE SCALE GENOMIC DNA]</scope>
    <source>
        <strain evidence="8 9">NWHC:44797-103</strain>
    </source>
</reference>
<dbReference type="GO" id="GO:0030170">
    <property type="term" value="F:pyridoxal phosphate binding"/>
    <property type="evidence" value="ECO:0007669"/>
    <property type="project" value="InterPro"/>
</dbReference>
<proteinExistence type="inferred from homology"/>
<evidence type="ECO:0000256" key="7">
    <source>
        <dbReference type="RuleBase" id="RU000382"/>
    </source>
</evidence>
<dbReference type="STRING" id="2020962.A0A2N1JEH0"/>
<dbReference type="GO" id="GO:0016831">
    <property type="term" value="F:carboxy-lyase activity"/>
    <property type="evidence" value="ECO:0007669"/>
    <property type="project" value="UniProtKB-KW"/>
</dbReference>
<evidence type="ECO:0000313" key="8">
    <source>
        <dbReference type="EMBL" id="PKI84944.1"/>
    </source>
</evidence>
<dbReference type="OrthoDB" id="2161780at2759"/>
<evidence type="ECO:0000256" key="5">
    <source>
        <dbReference type="ARBA" id="ARBA00023239"/>
    </source>
</evidence>
<dbReference type="Gene3D" id="3.90.1150.170">
    <property type="match status" value="1"/>
</dbReference>
<keyword evidence="4 6" id="KW-0663">Pyridoxal phosphate</keyword>
<dbReference type="PANTHER" id="PTHR45677:SF8">
    <property type="entry name" value="CYSTEINE SULFINIC ACID DECARBOXYLASE"/>
    <property type="match status" value="1"/>
</dbReference>
<dbReference type="Proteomes" id="UP000232875">
    <property type="component" value="Unassembled WGS sequence"/>
</dbReference>
<dbReference type="GO" id="GO:0005737">
    <property type="term" value="C:cytoplasm"/>
    <property type="evidence" value="ECO:0007669"/>
    <property type="project" value="TreeGrafter"/>
</dbReference>
<sequence>MPASSEEFARVAPEVCAMIQAWIAHGEDATTPAIPESTPQALRKRIDAAWPMQGMDDAALLGTMQLLLENSINPWTERFMAKLYSAPSIASVCGEMLLAAMNASVHVYSASPALSTVEDACAAQLAALFDFAENADGITMPGGAASNTLAVQTALCAAFDGTYRRDGVYGLVEYLHRNGRQGRGARPALLTSAASHFSLDRAALAAGLGMDAVVHVPVDAHDRMRVDALAAILDAMTRDPSHPNGAPFFVNATSGTTVLGAFDDIEAIAHVCAKYHCWLHVDASWGGAAVFSPAQRSALLRGSGMADSITINPHKLLCVTHQCSFLLVRDARVLREHAIHAGYLFHERGPVVDHAMKTLGCGRRGEALKLYLTWCRHGTAGLAAHIDAGLAVARHVLAQIQACPLLELGPLAEPLFLQICFRPVQYGSATGSAATHKLHAALQAERQFAVDFAPTAQGDFMRLVVHPRTPQHIFSALLERILALLRSDM</sequence>
<protein>
    <submittedName>
        <fullName evidence="8">Uncharacterized protein</fullName>
    </submittedName>
</protein>
<keyword evidence="3" id="KW-0210">Decarboxylase</keyword>